<organism evidence="3 4">
    <name type="scientific">Sulfurisphaera ohwakuensis</name>
    <dbReference type="NCBI Taxonomy" id="69656"/>
    <lineage>
        <taxon>Archaea</taxon>
        <taxon>Thermoproteota</taxon>
        <taxon>Thermoprotei</taxon>
        <taxon>Sulfolobales</taxon>
        <taxon>Sulfolobaceae</taxon>
        <taxon>Sulfurisphaera</taxon>
    </lineage>
</organism>
<evidence type="ECO:0000313" key="3">
    <source>
        <dbReference type="EMBL" id="QGR17479.1"/>
    </source>
</evidence>
<dbReference type="SUPFAM" id="SSF81301">
    <property type="entry name" value="Nucleotidyltransferase"/>
    <property type="match status" value="1"/>
</dbReference>
<dbReference type="InterPro" id="IPR002934">
    <property type="entry name" value="Polymerase_NTP_transf_dom"/>
</dbReference>
<feature type="domain" description="Polymerase nucleotidyl transferase" evidence="1">
    <location>
        <begin position="21"/>
        <end position="84"/>
    </location>
</feature>
<dbReference type="EMBL" id="CP045484">
    <property type="protein sequence ID" value="QGR17479.1"/>
    <property type="molecule type" value="Genomic_DNA"/>
</dbReference>
<protein>
    <recommendedName>
        <fullName evidence="1">Polymerase nucleotidyl transferase domain-containing protein</fullName>
    </recommendedName>
</protein>
<evidence type="ECO:0000313" key="2">
    <source>
        <dbReference type="EMBL" id="MBB5254892.1"/>
    </source>
</evidence>
<dbReference type="Proteomes" id="UP000427373">
    <property type="component" value="Chromosome"/>
</dbReference>
<dbReference type="Proteomes" id="UP000582213">
    <property type="component" value="Unassembled WGS sequence"/>
</dbReference>
<dbReference type="EMBL" id="JACHFY010000029">
    <property type="protein sequence ID" value="MBB5254892.1"/>
    <property type="molecule type" value="Genomic_DNA"/>
</dbReference>
<dbReference type="Gene3D" id="3.30.460.10">
    <property type="entry name" value="Beta Polymerase, domain 2"/>
    <property type="match status" value="1"/>
</dbReference>
<sequence>MSSWVKRKFEHLRKWREYAEIIAKASKDIDPNSKVYVFGGVAEDRITVLSDIDILIVSEVKERFKFKLEVFKRALDVYGLPFDVPVELHVTDKEGFKEYLKYSKVIEID</sequence>
<gene>
    <name evidence="3" type="ORF">D1869_09975</name>
    <name evidence="2" type="ORF">HNQ62_002666</name>
</gene>
<evidence type="ECO:0000313" key="5">
    <source>
        <dbReference type="Proteomes" id="UP000582213"/>
    </source>
</evidence>
<dbReference type="AlphaFoldDB" id="A0A650CI70"/>
<dbReference type="GeneID" id="42801573"/>
<dbReference type="OrthoDB" id="40412at2157"/>
<reference evidence="3 4" key="1">
    <citation type="submission" date="2019-10" db="EMBL/GenBank/DDBJ databases">
        <title>Genome Sequences from Six Type Strain Members of the Archaeal Family Sulfolobaceae: Acidianus ambivalens, Acidianus infernus, Metallosphaera prunae, Stygiolobus azoricus, Sulfolobus metallicus, and Sulfurisphaera ohwakuensis.</title>
        <authorList>
            <person name="Counts J.A."/>
            <person name="Kelly R.M."/>
        </authorList>
    </citation>
    <scope>NUCLEOTIDE SEQUENCE [LARGE SCALE GENOMIC DNA]</scope>
    <source>
        <strain evidence="3 4">TA-1</strain>
    </source>
</reference>
<keyword evidence="4" id="KW-1185">Reference proteome</keyword>
<dbReference type="KEGG" id="soh:D1869_09975"/>
<evidence type="ECO:0000313" key="4">
    <source>
        <dbReference type="Proteomes" id="UP000427373"/>
    </source>
</evidence>
<dbReference type="RefSeq" id="WP_156014965.1">
    <property type="nucleotide sequence ID" value="NZ_CP045484.1"/>
</dbReference>
<name>A0A650CI70_SULOH</name>
<dbReference type="InterPro" id="IPR043519">
    <property type="entry name" value="NT_sf"/>
</dbReference>
<proteinExistence type="predicted"/>
<dbReference type="PANTHER" id="PTHR37030">
    <property type="entry name" value="NUCLEOTIDYLTRANSFERASE"/>
    <property type="match status" value="1"/>
</dbReference>
<accession>A0A650CI70</accession>
<dbReference type="GO" id="GO:0016779">
    <property type="term" value="F:nucleotidyltransferase activity"/>
    <property type="evidence" value="ECO:0007669"/>
    <property type="project" value="InterPro"/>
</dbReference>
<dbReference type="CDD" id="cd05403">
    <property type="entry name" value="NT_KNTase_like"/>
    <property type="match status" value="1"/>
</dbReference>
<dbReference type="PANTHER" id="PTHR37030:SF3">
    <property type="entry name" value="POLYMERASE NUCLEOTIDYL TRANSFERASE DOMAIN-CONTAINING PROTEIN"/>
    <property type="match status" value="1"/>
</dbReference>
<reference evidence="2 5" key="2">
    <citation type="submission" date="2020-08" db="EMBL/GenBank/DDBJ databases">
        <title>Genomic Encyclopedia of Type Strains, Phase IV (KMG-IV): sequencing the most valuable type-strain genomes for metagenomic binning, comparative biology and taxonomic classification.</title>
        <authorList>
            <person name="Goeker M."/>
        </authorList>
    </citation>
    <scope>NUCLEOTIDE SEQUENCE [LARGE SCALE GENOMIC DNA]</scope>
    <source>
        <strain evidence="2 5">DSM 12421</strain>
    </source>
</reference>
<evidence type="ECO:0000259" key="1">
    <source>
        <dbReference type="Pfam" id="PF01909"/>
    </source>
</evidence>
<dbReference type="Pfam" id="PF01909">
    <property type="entry name" value="NTP_transf_2"/>
    <property type="match status" value="1"/>
</dbReference>